<evidence type="ECO:0000313" key="2">
    <source>
        <dbReference type="EMBL" id="NGM11293.1"/>
    </source>
</evidence>
<name>A0A6M1L6S3_9ACTN</name>
<sequence>MHRFAYVAVATVLGLAGAAPAQAAPLPRSAPSVVVGAQPPVTTDTGVLSVRGAGPYRIGAGLDRLTAAGMIDWSVATCDGVVRAGATGAWAGVILLAFRHGRLVEVTTATVPPYSPAGAGVGMTFADLETIYGPRGGLISNDAGTATAYLVRVGARVELFTGHPIRSGVGAFQVGPASFVERGFRQGGTC</sequence>
<protein>
    <submittedName>
        <fullName evidence="2">Uncharacterized protein</fullName>
    </submittedName>
</protein>
<keyword evidence="1" id="KW-0732">Signal</keyword>
<accession>A0A6M1L6S3</accession>
<dbReference type="Proteomes" id="UP000478148">
    <property type="component" value="Unassembled WGS sequence"/>
</dbReference>
<feature type="signal peptide" evidence="1">
    <location>
        <begin position="1"/>
        <end position="23"/>
    </location>
</feature>
<keyword evidence="3" id="KW-1185">Reference proteome</keyword>
<gene>
    <name evidence="2" type="ORF">ENC19_00665</name>
</gene>
<reference evidence="2 3" key="1">
    <citation type="submission" date="2020-02" db="EMBL/GenBank/DDBJ databases">
        <title>Draft Genome Sequence of Verrucosispora sp. Strain CWR15, Isolated from Gulf of Mexico Sponge.</title>
        <authorList>
            <person name="Kennedy S.J."/>
            <person name="Cella E."/>
            <person name="Azarian T."/>
            <person name="Baker B.J."/>
            <person name="Shaw L.N."/>
        </authorList>
    </citation>
    <scope>NUCLEOTIDE SEQUENCE [LARGE SCALE GENOMIC DNA]</scope>
    <source>
        <strain evidence="2 3">CWR15</strain>
    </source>
</reference>
<organism evidence="2 3">
    <name type="scientific">Verrucosispora sioxanthis</name>
    <dbReference type="NCBI Taxonomy" id="2499994"/>
    <lineage>
        <taxon>Bacteria</taxon>
        <taxon>Bacillati</taxon>
        <taxon>Actinomycetota</taxon>
        <taxon>Actinomycetes</taxon>
        <taxon>Micromonosporales</taxon>
        <taxon>Micromonosporaceae</taxon>
        <taxon>Micromonospora</taxon>
    </lineage>
</organism>
<comment type="caution">
    <text evidence="2">The sequence shown here is derived from an EMBL/GenBank/DDBJ whole genome shotgun (WGS) entry which is preliminary data.</text>
</comment>
<feature type="chain" id="PRO_5026832350" evidence="1">
    <location>
        <begin position="24"/>
        <end position="190"/>
    </location>
</feature>
<evidence type="ECO:0000313" key="3">
    <source>
        <dbReference type="Proteomes" id="UP000478148"/>
    </source>
</evidence>
<proteinExistence type="predicted"/>
<dbReference type="AlphaFoldDB" id="A0A6M1L6S3"/>
<evidence type="ECO:0000256" key="1">
    <source>
        <dbReference type="SAM" id="SignalP"/>
    </source>
</evidence>
<dbReference type="EMBL" id="SAIY01000001">
    <property type="protein sequence ID" value="NGM11293.1"/>
    <property type="molecule type" value="Genomic_DNA"/>
</dbReference>